<dbReference type="EMBL" id="CAMXCT030000833">
    <property type="protein sequence ID" value="CAL4771049.1"/>
    <property type="molecule type" value="Genomic_DNA"/>
</dbReference>
<proteinExistence type="predicted"/>
<feature type="region of interest" description="Disordered" evidence="1">
    <location>
        <begin position="319"/>
        <end position="342"/>
    </location>
</feature>
<feature type="region of interest" description="Disordered" evidence="1">
    <location>
        <begin position="1306"/>
        <end position="1334"/>
    </location>
</feature>
<dbReference type="CDD" id="cd02961">
    <property type="entry name" value="PDI_a_family"/>
    <property type="match status" value="1"/>
</dbReference>
<dbReference type="InterPro" id="IPR036249">
    <property type="entry name" value="Thioredoxin-like_sf"/>
</dbReference>
<comment type="caution">
    <text evidence="2">The sequence shown here is derived from an EMBL/GenBank/DDBJ whole genome shotgun (WGS) entry which is preliminary data.</text>
</comment>
<dbReference type="Gene3D" id="3.40.30.10">
    <property type="entry name" value="Glutaredoxin"/>
    <property type="match status" value="1"/>
</dbReference>
<evidence type="ECO:0000256" key="1">
    <source>
        <dbReference type="SAM" id="MobiDB-lite"/>
    </source>
</evidence>
<gene>
    <name evidence="2" type="ORF">C1SCF055_LOCUS11327</name>
</gene>
<organism evidence="2">
    <name type="scientific">Cladocopium goreaui</name>
    <dbReference type="NCBI Taxonomy" id="2562237"/>
    <lineage>
        <taxon>Eukaryota</taxon>
        <taxon>Sar</taxon>
        <taxon>Alveolata</taxon>
        <taxon>Dinophyceae</taxon>
        <taxon>Suessiales</taxon>
        <taxon>Symbiodiniaceae</taxon>
        <taxon>Cladocopium</taxon>
    </lineage>
</organism>
<feature type="compositionally biased region" description="Low complexity" evidence="1">
    <location>
        <begin position="1317"/>
        <end position="1329"/>
    </location>
</feature>
<name>A0A9P1FRF3_9DINO</name>
<dbReference type="EMBL" id="CAMXCT010000833">
    <property type="protein sequence ID" value="CAI3983737.1"/>
    <property type="molecule type" value="Genomic_DNA"/>
</dbReference>
<feature type="compositionally biased region" description="Basic and acidic residues" evidence="1">
    <location>
        <begin position="296"/>
        <end position="307"/>
    </location>
</feature>
<dbReference type="EMBL" id="CAMXCT020000833">
    <property type="protein sequence ID" value="CAL1137112.1"/>
    <property type="molecule type" value="Genomic_DNA"/>
</dbReference>
<reference evidence="3" key="2">
    <citation type="submission" date="2024-04" db="EMBL/GenBank/DDBJ databases">
        <authorList>
            <person name="Chen Y."/>
            <person name="Shah S."/>
            <person name="Dougan E. K."/>
            <person name="Thang M."/>
            <person name="Chan C."/>
        </authorList>
    </citation>
    <scope>NUCLEOTIDE SEQUENCE [LARGE SCALE GENOMIC DNA]</scope>
</reference>
<feature type="region of interest" description="Disordered" evidence="1">
    <location>
        <begin position="263"/>
        <end position="307"/>
    </location>
</feature>
<keyword evidence="5" id="KW-1185">Reference proteome</keyword>
<dbReference type="SUPFAM" id="SSF52833">
    <property type="entry name" value="Thioredoxin-like"/>
    <property type="match status" value="1"/>
</dbReference>
<sequence length="2127" mass="238039">MGGGVEKWVVLFCPKWFQPCQKLELLFYDFARTWQQKQNMDSSFIHLRFAQVDCAVDKTLCNQQRVTRYPFVAIYGAGQQLHTAGINWKQDMSTQMQQFLEKLAFPASGVSSESILPKLLEDFYEHRAMDVVLTLAALLVSVQFMRSNSNFFPGSDVKRLEEQLQESQADVQRSAATLGCSVEMSQMWEVVGGADKGGIIVREDLDLASPAISERLATGSQVKELSWQDGRLQYELVCGSGPRKGWVTVNLKGKDLLMQMPATQKEVSVDSTSEGEQTWDASAESTSDVELSPASTKDEKGPSKDEKEAFDQYLNKFGENRAGENPGYNRQAFPWAGQPNKKTTPKEAIEAVLLANQPKKDGGYRQPLSEVDSEGEEVPLCTRCCMPVGQFAYEGRQGRRSWVHAECMAQVLVEDAQRHEDRRASWEAEKKLKSRKEYEIGWRMDSVPQNAVLAERMGCSTACPGLCCLVLDEASRTVKVAPTLEPAAAVNLEYLLLALKVRKTAKREPLFSLDPVDPQNLEKTPQKKVYEPSWLAGTSVGDVMFQADYFLKELALGEYTMPVAGMMSVFDWSEVSSTERDRNWSGREWFVVRKAEVRMSVDQTLVPVVKMGVEAREQILTKTGLEDAAVTANTHPLKKFADAFTRNFDLVAERKSVVFHLRELAKASVMAKYLVDSNIRVSSSWYQLADEIVKNTAAEAHPQIPQLWNMRGNSRIQLKNGRLIDMITGGHRNLHAIYGGVEFGLDRFELAQRHAMQGQAGMQLGQSGRPMFMPQRFQIGQQAQVPQMPQGVDLNLDKFNLSRIEKFAGYLPAAAGTNDSLEAKVTLGKAFLKGLRERKYPGLKAEYEDLLLKVYESPECDRSEEGDAFVPPDPSMEYTSKIRSLVNEEKLLFERRQMHFFDKAFQVGNAGAEFPRSWTSRIQLEKDGTKTDVSNKKMGLIKVDFDDTFAMVLTHDILPTAAPEFKKQTEDGSTFRIYQIGSLEVRTTQLKFGQEKVGAIFSSRAPEWQLKCNASNAAQEEKLQECKVFIEPADGHLQSGKQPHHFYLVFKTVQENVIVVEQLSNGSRALAVNPQNLEDRNSLAKQLFTADCSAATIGALSAIQAQGGNMPVSLSVRKQFAKMVFKQMTGQSFRGRWGGSVRRVGQSLKPAMSVGAPELGMLGAKKQYNLLGYLKLKSRSRRGEPQPLVMALLWEVVGGAEHGEIIVRSGCELTSEMAVRRLSTGSVVKELNSRDGRIEYELVQGSGPANGWVTPSLRGKELLVKKAEVSTQVQVTKRSGRSAFSQWVSSKDDEEAEVQTAEQTLEEVEQKSDLQVEEAPAAEETPVAEKGLSSDEADALKVYLERFGESRDGCNPGYNRKAFPWYTAPAKQPERQTLSNEALKSAMNKPVRRIMKDKHWEADSEGEDVPLCTRCSLPVGEFSYQGREGKETCVHAECMAQVLIQDRQRDENSRAKRENLKKQKNRKEYDIGWRMDSVPKNTTLAVQMGCPAPPQGLCCLVLDETSRTVKVAATLEPSAAINLEYLLLALKVRRTAQREPLFSLDPVDPQNLEKTPQKKVYEPSWLAGTSVGDVMFQADYFLKELALGEYDMPVLGMLSVFDWSEMKERNKAWAGREWFVVRKAEVRTAEDNTLIPHVRMGVEAREQVVTKKGMEDAPVTLPNHPLKKFADAFTKNFDLIAERKSVVFHLRELAKASVMAKYLVDSKARLDPAWYKLADEIVQSTPPEQYPEIPQLWNMRGNSRIQLKNGKLVDIITGGQSSLQAIYGGVEFGLDRFELAQRHAMQSQARGPGMPLAQSSRPLFMPQRFQLGQRGEMPQGVDLNLDKFNLSTEERFAGRLPPCSADAGSLPHRTALGKAFLQSLQEKSWPGVKAADEKLLLNVFAVPQCDRVEEGDAFIPPDPNMEYVTQVRHIVGEEESMRTRRRMRFADKSFSVSNPGPEFPRSWTSGFQLELDGKVPVSAPTKFGLSKIEIDDSMRKNLLEDVLPSAASEFEKTAEDGAIYRIYKIGSVEVRTIQETDGPETICVVFSSGAASWEANSAKPDDRIEKEKLSKCKMYVEAVEHEASNGRVGCNFYLVLETHGKTTLMTELPRGGEVSWLQNPRSLEDRNSLAKLLFQADCKDPMG</sequence>
<dbReference type="Proteomes" id="UP001152797">
    <property type="component" value="Unassembled WGS sequence"/>
</dbReference>
<accession>A0A9P1FRF3</accession>
<feature type="compositionally biased region" description="Polar residues" evidence="1">
    <location>
        <begin position="263"/>
        <end position="295"/>
    </location>
</feature>
<evidence type="ECO:0000313" key="2">
    <source>
        <dbReference type="EMBL" id="CAI3983737.1"/>
    </source>
</evidence>
<dbReference type="OrthoDB" id="299163at2759"/>
<protein>
    <submittedName>
        <fullName evidence="4">NADPH-dependent diflavin oxidoreductase 1</fullName>
    </submittedName>
</protein>
<evidence type="ECO:0000313" key="4">
    <source>
        <dbReference type="EMBL" id="CAL4771049.1"/>
    </source>
</evidence>
<evidence type="ECO:0000313" key="5">
    <source>
        <dbReference type="Proteomes" id="UP001152797"/>
    </source>
</evidence>
<evidence type="ECO:0000313" key="3">
    <source>
        <dbReference type="EMBL" id="CAL1137112.1"/>
    </source>
</evidence>
<reference evidence="2" key="1">
    <citation type="submission" date="2022-10" db="EMBL/GenBank/DDBJ databases">
        <authorList>
            <person name="Chen Y."/>
            <person name="Dougan E. K."/>
            <person name="Chan C."/>
            <person name="Rhodes N."/>
            <person name="Thang M."/>
        </authorList>
    </citation>
    <scope>NUCLEOTIDE SEQUENCE</scope>
</reference>